<gene>
    <name evidence="1" type="ORF">Z518_04489</name>
</gene>
<dbReference type="AlphaFoldDB" id="A0A0D2H7Z5"/>
<sequence length="200" mass="22866">MVWGPGKTEFCTRNPDLRQHANVGSLEFKGLEEKEALRLLLHCAQIPHPWSESTIDLGNRISKALGYLASALVLAGRSIYRQNCGLKDYLDHYQHRRTAYQLFHSTDRPTESDLERNNEIAYPTFDHSLKYLENDNSVASKDAMEILNIVAFYRISMDIFTRAVKNNMKPSDSETTLSPGAKIIQLIHNRLRHPPILPSF</sequence>
<accession>A0A0D2H7Z5</accession>
<dbReference type="STRING" id="1442369.A0A0D2H7Z5"/>
<name>A0A0D2H7Z5_9EURO</name>
<dbReference type="HOGENOM" id="CLU_1366921_0_0_1"/>
<reference evidence="1 2" key="1">
    <citation type="submission" date="2015-01" db="EMBL/GenBank/DDBJ databases">
        <title>The Genome Sequence of Rhinocladiella mackenzie CBS 650.93.</title>
        <authorList>
            <consortium name="The Broad Institute Genomics Platform"/>
            <person name="Cuomo C."/>
            <person name="de Hoog S."/>
            <person name="Gorbushina A."/>
            <person name="Stielow B."/>
            <person name="Teixiera M."/>
            <person name="Abouelleil A."/>
            <person name="Chapman S.B."/>
            <person name="Priest M."/>
            <person name="Young S.K."/>
            <person name="Wortman J."/>
            <person name="Nusbaum C."/>
            <person name="Birren B."/>
        </authorList>
    </citation>
    <scope>NUCLEOTIDE SEQUENCE [LARGE SCALE GENOMIC DNA]</scope>
    <source>
        <strain evidence="1 2">CBS 650.93</strain>
    </source>
</reference>
<dbReference type="GeneID" id="25292560"/>
<evidence type="ECO:0000313" key="1">
    <source>
        <dbReference type="EMBL" id="KIX06513.1"/>
    </source>
</evidence>
<dbReference type="OrthoDB" id="5086500at2759"/>
<proteinExistence type="predicted"/>
<protein>
    <submittedName>
        <fullName evidence="1">Uncharacterized protein</fullName>
    </submittedName>
</protein>
<organism evidence="1 2">
    <name type="scientific">Rhinocladiella mackenziei CBS 650.93</name>
    <dbReference type="NCBI Taxonomy" id="1442369"/>
    <lineage>
        <taxon>Eukaryota</taxon>
        <taxon>Fungi</taxon>
        <taxon>Dikarya</taxon>
        <taxon>Ascomycota</taxon>
        <taxon>Pezizomycotina</taxon>
        <taxon>Eurotiomycetes</taxon>
        <taxon>Chaetothyriomycetidae</taxon>
        <taxon>Chaetothyriales</taxon>
        <taxon>Herpotrichiellaceae</taxon>
        <taxon>Rhinocladiella</taxon>
    </lineage>
</organism>
<dbReference type="RefSeq" id="XP_013273649.1">
    <property type="nucleotide sequence ID" value="XM_013418195.1"/>
</dbReference>
<keyword evidence="2" id="KW-1185">Reference proteome</keyword>
<dbReference type="EMBL" id="KN847477">
    <property type="protein sequence ID" value="KIX06513.1"/>
    <property type="molecule type" value="Genomic_DNA"/>
</dbReference>
<dbReference type="Proteomes" id="UP000053617">
    <property type="component" value="Unassembled WGS sequence"/>
</dbReference>
<evidence type="ECO:0000313" key="2">
    <source>
        <dbReference type="Proteomes" id="UP000053617"/>
    </source>
</evidence>
<dbReference type="VEuPathDB" id="FungiDB:Z518_04489"/>